<evidence type="ECO:0000256" key="7">
    <source>
        <dbReference type="ARBA" id="ARBA00023065"/>
    </source>
</evidence>
<keyword evidence="8" id="KW-0626">Porin</keyword>
<dbReference type="PANTHER" id="PTHR34501:SF9">
    <property type="entry name" value="MAJOR OUTER MEMBRANE PROTEIN P.IA"/>
    <property type="match status" value="1"/>
</dbReference>
<gene>
    <name evidence="13" type="ORF">ABDJ40_08365</name>
</gene>
<comment type="caution">
    <text evidence="13">The sequence shown here is derived from an EMBL/GenBank/DDBJ whole genome shotgun (WGS) entry which is preliminary data.</text>
</comment>
<organism evidence="13 14">
    <name type="scientific">Roseateles flavus</name>
    <dbReference type="NCBI Taxonomy" id="3149041"/>
    <lineage>
        <taxon>Bacteria</taxon>
        <taxon>Pseudomonadati</taxon>
        <taxon>Pseudomonadota</taxon>
        <taxon>Betaproteobacteria</taxon>
        <taxon>Burkholderiales</taxon>
        <taxon>Sphaerotilaceae</taxon>
        <taxon>Roseateles</taxon>
    </lineage>
</organism>
<evidence type="ECO:0000256" key="9">
    <source>
        <dbReference type="ARBA" id="ARBA00023136"/>
    </source>
</evidence>
<keyword evidence="10" id="KW-0998">Cell outer membrane</keyword>
<evidence type="ECO:0000256" key="2">
    <source>
        <dbReference type="ARBA" id="ARBA00011233"/>
    </source>
</evidence>
<keyword evidence="4" id="KW-1134">Transmembrane beta strand</keyword>
<proteinExistence type="predicted"/>
<dbReference type="PANTHER" id="PTHR34501">
    <property type="entry name" value="PROTEIN YDDL-RELATED"/>
    <property type="match status" value="1"/>
</dbReference>
<evidence type="ECO:0000256" key="11">
    <source>
        <dbReference type="SAM" id="SignalP"/>
    </source>
</evidence>
<keyword evidence="14" id="KW-1185">Reference proteome</keyword>
<evidence type="ECO:0000256" key="10">
    <source>
        <dbReference type="ARBA" id="ARBA00023237"/>
    </source>
</evidence>
<keyword evidence="5" id="KW-0812">Transmembrane</keyword>
<evidence type="ECO:0000256" key="4">
    <source>
        <dbReference type="ARBA" id="ARBA00022452"/>
    </source>
</evidence>
<evidence type="ECO:0000256" key="6">
    <source>
        <dbReference type="ARBA" id="ARBA00022729"/>
    </source>
</evidence>
<evidence type="ECO:0000313" key="13">
    <source>
        <dbReference type="EMBL" id="MEO3712781.1"/>
    </source>
</evidence>
<evidence type="ECO:0000256" key="8">
    <source>
        <dbReference type="ARBA" id="ARBA00023114"/>
    </source>
</evidence>
<keyword evidence="9" id="KW-0472">Membrane</keyword>
<reference evidence="13 14" key="1">
    <citation type="submission" date="2024-05" db="EMBL/GenBank/DDBJ databases">
        <title>Roseateles sp. 2.12 16S ribosomal RNA gene Genome sequencing and assembly.</title>
        <authorList>
            <person name="Woo H."/>
        </authorList>
    </citation>
    <scope>NUCLEOTIDE SEQUENCE [LARGE SCALE GENOMIC DNA]</scope>
    <source>
        <strain evidence="13 14">2.12</strain>
    </source>
</reference>
<comment type="subcellular location">
    <subcellularLocation>
        <location evidence="1">Cell outer membrane</location>
        <topology evidence="1">Multi-pass membrane protein</topology>
    </subcellularLocation>
</comment>
<dbReference type="Pfam" id="PF13609">
    <property type="entry name" value="Porin_4"/>
    <property type="match status" value="1"/>
</dbReference>
<evidence type="ECO:0000259" key="12">
    <source>
        <dbReference type="Pfam" id="PF13609"/>
    </source>
</evidence>
<accession>A0ABV0GCL1</accession>
<evidence type="ECO:0000256" key="5">
    <source>
        <dbReference type="ARBA" id="ARBA00022692"/>
    </source>
</evidence>
<comment type="subunit">
    <text evidence="2">Homotrimer.</text>
</comment>
<sequence>MKWTHGLLAASVSFVSINSAFAQNTVKLYGVLNAGAGAYQLAGANRIKAVSSGDMSTSYWGLSGTEDLGGGLKAQFALESFVGMDTGAAGRFAGDAMFAKNAYAGLSGSFGQLRVGRNTSQMFVSLLLFNSFGDSFGFSPTLLHYFLDGRDIPISKTARLQNDTSWRNAVSYISPVMSGFRVNLQGALGEGVGKASYAATLQYFGDPFSATVAYQAVGTDAAAPTNGQREKTFNLGASYDFRAVKLYAQYGQIDDESYGSKLRLYDISAEVPVNGSGKILAAWGHSKVRTGTFAGIIPLWTGNTHKTLSLGYDHSLSKRTDVYAVYMNDKIDGLHDGNSVAVGMRHSF</sequence>
<dbReference type="SUPFAM" id="SSF56935">
    <property type="entry name" value="Porins"/>
    <property type="match status" value="1"/>
</dbReference>
<dbReference type="InterPro" id="IPR033900">
    <property type="entry name" value="Gram_neg_porin_domain"/>
</dbReference>
<dbReference type="InterPro" id="IPR050298">
    <property type="entry name" value="Gram-neg_bact_OMP"/>
</dbReference>
<evidence type="ECO:0000256" key="3">
    <source>
        <dbReference type="ARBA" id="ARBA00022448"/>
    </source>
</evidence>
<dbReference type="EMBL" id="JBDPZC010000003">
    <property type="protein sequence ID" value="MEO3712781.1"/>
    <property type="molecule type" value="Genomic_DNA"/>
</dbReference>
<keyword evidence="3" id="KW-0813">Transport</keyword>
<name>A0ABV0GCL1_9BURK</name>
<keyword evidence="7" id="KW-0406">Ion transport</keyword>
<feature type="chain" id="PRO_5047457556" evidence="11">
    <location>
        <begin position="23"/>
        <end position="348"/>
    </location>
</feature>
<dbReference type="RefSeq" id="WP_347608707.1">
    <property type="nucleotide sequence ID" value="NZ_JBDPZC010000003.1"/>
</dbReference>
<keyword evidence="6 11" id="KW-0732">Signal</keyword>
<dbReference type="InterPro" id="IPR023614">
    <property type="entry name" value="Porin_dom_sf"/>
</dbReference>
<feature type="signal peptide" evidence="11">
    <location>
        <begin position="1"/>
        <end position="22"/>
    </location>
</feature>
<feature type="domain" description="Porin" evidence="12">
    <location>
        <begin position="18"/>
        <end position="332"/>
    </location>
</feature>
<dbReference type="Gene3D" id="2.40.160.10">
    <property type="entry name" value="Porin"/>
    <property type="match status" value="1"/>
</dbReference>
<evidence type="ECO:0000256" key="1">
    <source>
        <dbReference type="ARBA" id="ARBA00004571"/>
    </source>
</evidence>
<protein>
    <submittedName>
        <fullName evidence="13">Porin</fullName>
    </submittedName>
</protein>
<dbReference type="CDD" id="cd00342">
    <property type="entry name" value="gram_neg_porins"/>
    <property type="match status" value="1"/>
</dbReference>
<evidence type="ECO:0000313" key="14">
    <source>
        <dbReference type="Proteomes" id="UP001462640"/>
    </source>
</evidence>
<dbReference type="Proteomes" id="UP001462640">
    <property type="component" value="Unassembled WGS sequence"/>
</dbReference>